<organism evidence="2 3">
    <name type="scientific">Sarcina ventriculi</name>
    <name type="common">Clostridium ventriculi</name>
    <dbReference type="NCBI Taxonomy" id="1267"/>
    <lineage>
        <taxon>Bacteria</taxon>
        <taxon>Bacillati</taxon>
        <taxon>Bacillota</taxon>
        <taxon>Clostridia</taxon>
        <taxon>Eubacteriales</taxon>
        <taxon>Clostridiaceae</taxon>
        <taxon>Sarcina</taxon>
    </lineage>
</organism>
<dbReference type="EMBL" id="CYZR01000002">
    <property type="protein sequence ID" value="CUN58039.1"/>
    <property type="molecule type" value="Genomic_DNA"/>
</dbReference>
<protein>
    <submittedName>
        <fullName evidence="2">Iron dependent repressor, N-terminal DNA binding domain</fullName>
    </submittedName>
</protein>
<evidence type="ECO:0000256" key="1">
    <source>
        <dbReference type="SAM" id="MobiDB-lite"/>
    </source>
</evidence>
<dbReference type="RefSeq" id="WP_055257429.1">
    <property type="nucleotide sequence ID" value="NZ_CABIXL010000002.1"/>
</dbReference>
<evidence type="ECO:0000313" key="2">
    <source>
        <dbReference type="EMBL" id="CUN58039.1"/>
    </source>
</evidence>
<dbReference type="InterPro" id="IPR036388">
    <property type="entry name" value="WH-like_DNA-bd_sf"/>
</dbReference>
<evidence type="ECO:0000313" key="3">
    <source>
        <dbReference type="Proteomes" id="UP000095488"/>
    </source>
</evidence>
<gene>
    <name evidence="2" type="ORF">ERS852473_00537</name>
</gene>
<keyword evidence="3" id="KW-1185">Reference proteome</keyword>
<comment type="caution">
    <text evidence="2">The sequence shown here is derived from an EMBL/GenBank/DDBJ whole genome shotgun (WGS) entry which is preliminary data.</text>
</comment>
<dbReference type="SUPFAM" id="SSF46785">
    <property type="entry name" value="Winged helix' DNA-binding domain"/>
    <property type="match status" value="1"/>
</dbReference>
<reference evidence="2 3" key="1">
    <citation type="submission" date="2015-09" db="EMBL/GenBank/DDBJ databases">
        <authorList>
            <consortium name="Pathogen Informatics"/>
            <person name="Wu L."/>
            <person name="Ma J."/>
        </authorList>
    </citation>
    <scope>NUCLEOTIDE SEQUENCE [LARGE SCALE GENOMIC DNA]</scope>
    <source>
        <strain evidence="2 3">2789STDY5834858</strain>
    </source>
</reference>
<sequence length="237" mass="27280">MQFLKLSYELITDKNITANEFRIYTYLLSLYNTEKNCSYPSLEAISKNLGICLSTVKKSIKRLEELGYIKIQKRKGLAGNFNIYKNLKHIVNINKKAIKTKEIVKKLNDKVSYKDEKVNDENKENDTNNISNDKDAKSDEIENNHNKNNIDSHINVSLARAVTNVDNSNFAKKILSLANTEIVRETIKIFKKKRGKTPTFLISLMIDEYCRRGSNFPIGMSNLLKSALEIYLPKNYT</sequence>
<feature type="region of interest" description="Disordered" evidence="1">
    <location>
        <begin position="116"/>
        <end position="148"/>
    </location>
</feature>
<dbReference type="Gene3D" id="1.10.10.10">
    <property type="entry name" value="Winged helix-like DNA-binding domain superfamily/Winged helix DNA-binding domain"/>
    <property type="match status" value="1"/>
</dbReference>
<dbReference type="Pfam" id="PF13730">
    <property type="entry name" value="HTH_36"/>
    <property type="match status" value="1"/>
</dbReference>
<accession>A0ABP2ARX7</accession>
<proteinExistence type="predicted"/>
<name>A0ABP2ARX7_SARVE</name>
<dbReference type="InterPro" id="IPR036390">
    <property type="entry name" value="WH_DNA-bd_sf"/>
</dbReference>
<dbReference type="Proteomes" id="UP000095488">
    <property type="component" value="Unassembled WGS sequence"/>
</dbReference>